<feature type="compositionally biased region" description="Pro residues" evidence="2">
    <location>
        <begin position="138"/>
        <end position="152"/>
    </location>
</feature>
<protein>
    <submittedName>
        <fullName evidence="3">Pseudopodium-enriched atypical kinase 1</fullName>
    </submittedName>
</protein>
<organism evidence="3 4">
    <name type="scientific">Takifugu flavidus</name>
    <name type="common">sansaifugu</name>
    <dbReference type="NCBI Taxonomy" id="433684"/>
    <lineage>
        <taxon>Eukaryota</taxon>
        <taxon>Metazoa</taxon>
        <taxon>Chordata</taxon>
        <taxon>Craniata</taxon>
        <taxon>Vertebrata</taxon>
        <taxon>Euteleostomi</taxon>
        <taxon>Actinopterygii</taxon>
        <taxon>Neopterygii</taxon>
        <taxon>Teleostei</taxon>
        <taxon>Neoteleostei</taxon>
        <taxon>Acanthomorphata</taxon>
        <taxon>Eupercaria</taxon>
        <taxon>Tetraodontiformes</taxon>
        <taxon>Tetradontoidea</taxon>
        <taxon>Tetraodontidae</taxon>
        <taxon>Takifugu</taxon>
    </lineage>
</organism>
<accession>A0A5C6MSR2</accession>
<evidence type="ECO:0000313" key="4">
    <source>
        <dbReference type="Proteomes" id="UP000324091"/>
    </source>
</evidence>
<sequence length="586" mass="65026">MQTGNLLVLPSHELLTRRLLRELREQRRVVAMASGPEREAAEQPPVLPVKQRRSRSSGSSSVESNWLIPNAAEEQPPCHSSNDVFPEPVDSMDCQAASCPIHQRYGPARHQVRFYSDATPPPIPKKRLARTVSLPDAAAPPLPPLSPLPSKPPKTFFHDQDPPIPSLSELSFDTPDEHLPHLFRNFEDQRVVFQGIQHRQTLFLQSVARSIDAGILVQEGAPERDEHQYLPEDFLVHEGSTNIGGTVYYSLCSPKLPGRELALRVQKQRDQRPPTDAKQQHVNVQHAVAHFQPQGEANLPPNYLNAACSVTNRPVGGSTCNPDHDVPSVRGLLLRGYAVSVERDRPHLTLEEFVEKSPSEQNIGSVDHHRQLCVLLLQIITGSQHLYNTSGCAAELRPAEIMLVWPPKGQEREAVQSPNTNQRSSSQSPRRRGPPRVVLSLDSSYCGGPHPLGYIKTQIGALIQYCLSNQENLTSSYQHGLIQLASELRTVGSGLQMADAAATLQVLLWGPRLSLLEHRFPVSSTVQNWLTTKRALLVLKLAERGLVQDGSALDWEDGLCIKYLSSTDGEVVVRAVLRLWPPLDMD</sequence>
<name>A0A5C6MSR2_9TELE</name>
<proteinExistence type="inferred from homology"/>
<comment type="caution">
    <text evidence="3">The sequence shown here is derived from an EMBL/GenBank/DDBJ whole genome shotgun (WGS) entry which is preliminary data.</text>
</comment>
<dbReference type="InterPro" id="IPR051511">
    <property type="entry name" value="MitoQC_Scaffold_Kinases"/>
</dbReference>
<dbReference type="AlphaFoldDB" id="A0A5C6MSR2"/>
<feature type="compositionally biased region" description="Low complexity" evidence="2">
    <location>
        <begin position="416"/>
        <end position="428"/>
    </location>
</feature>
<evidence type="ECO:0000256" key="1">
    <source>
        <dbReference type="ARBA" id="ARBA00038349"/>
    </source>
</evidence>
<evidence type="ECO:0000313" key="3">
    <source>
        <dbReference type="EMBL" id="TWW57779.1"/>
    </source>
</evidence>
<dbReference type="EMBL" id="RHFK02000020">
    <property type="protein sequence ID" value="TWW57779.1"/>
    <property type="molecule type" value="Genomic_DNA"/>
</dbReference>
<dbReference type="PANTHER" id="PTHR22972">
    <property type="entry name" value="SERINE/THREONINE PROTEIN KINASE"/>
    <property type="match status" value="1"/>
</dbReference>
<reference evidence="3 4" key="1">
    <citation type="submission" date="2019-04" db="EMBL/GenBank/DDBJ databases">
        <title>Chromosome genome assembly for Takifugu flavidus.</title>
        <authorList>
            <person name="Xiao S."/>
        </authorList>
    </citation>
    <scope>NUCLEOTIDE SEQUENCE [LARGE SCALE GENOMIC DNA]</scope>
    <source>
        <strain evidence="3">HTHZ2018</strain>
        <tissue evidence="3">Muscle</tissue>
    </source>
</reference>
<comment type="similarity">
    <text evidence="1">Belongs to the protein kinase superfamily.</text>
</comment>
<dbReference type="PANTHER" id="PTHR22972:SF5">
    <property type="entry name" value="INACTIVE TYROSINE-PROTEIN KINASE PEAK1"/>
    <property type="match status" value="1"/>
</dbReference>
<keyword evidence="4" id="KW-1185">Reference proteome</keyword>
<dbReference type="Proteomes" id="UP000324091">
    <property type="component" value="Chromosome 7"/>
</dbReference>
<feature type="region of interest" description="Disordered" evidence="2">
    <location>
        <begin position="34"/>
        <end position="68"/>
    </location>
</feature>
<keyword evidence="3" id="KW-0418">Kinase</keyword>
<evidence type="ECO:0000256" key="2">
    <source>
        <dbReference type="SAM" id="MobiDB-lite"/>
    </source>
</evidence>
<feature type="region of interest" description="Disordered" evidence="2">
    <location>
        <begin position="409"/>
        <end position="435"/>
    </location>
</feature>
<dbReference type="GO" id="GO:0004672">
    <property type="term" value="F:protein kinase activity"/>
    <property type="evidence" value="ECO:0007669"/>
    <property type="project" value="TreeGrafter"/>
</dbReference>
<feature type="region of interest" description="Disordered" evidence="2">
    <location>
        <begin position="135"/>
        <end position="154"/>
    </location>
</feature>
<gene>
    <name evidence="3" type="ORF">D4764_07G0004980</name>
</gene>
<keyword evidence="3" id="KW-0808">Transferase</keyword>